<keyword evidence="1" id="KW-0812">Transmembrane</keyword>
<evidence type="ECO:0000256" key="1">
    <source>
        <dbReference type="SAM" id="Phobius"/>
    </source>
</evidence>
<organism evidence="2 3">
    <name type="scientific">Spirodela intermedia</name>
    <name type="common">Intermediate duckweed</name>
    <dbReference type="NCBI Taxonomy" id="51605"/>
    <lineage>
        <taxon>Eukaryota</taxon>
        <taxon>Viridiplantae</taxon>
        <taxon>Streptophyta</taxon>
        <taxon>Embryophyta</taxon>
        <taxon>Tracheophyta</taxon>
        <taxon>Spermatophyta</taxon>
        <taxon>Magnoliopsida</taxon>
        <taxon>Liliopsida</taxon>
        <taxon>Araceae</taxon>
        <taxon>Lemnoideae</taxon>
        <taxon>Spirodela</taxon>
    </lineage>
</organism>
<sequence length="175" mass="19949">MSTEGSSRRQSSSPSIFSLVKEWRLVSTERPEEERKPHRFYQVLAVLLITVTFALLVGQPARDSYYHSSTLLFDFYAASIFFMFWTGMVLTALSLVAPQRATNMIGWMRNWETWVAGFSLVQVFVLRCCLEFHSSLLIHAGAYFIAMVLIAAALPLLNWIKHMVSSPPDELHSEV</sequence>
<protein>
    <submittedName>
        <fullName evidence="2">Uncharacterized protein</fullName>
    </submittedName>
</protein>
<accession>A0A7I8LDW8</accession>
<feature type="transmembrane region" description="Helical" evidence="1">
    <location>
        <begin position="40"/>
        <end position="58"/>
    </location>
</feature>
<dbReference type="Proteomes" id="UP000663760">
    <property type="component" value="Chromosome 14"/>
</dbReference>
<name>A0A7I8LDW8_SPIIN</name>
<keyword evidence="1" id="KW-0472">Membrane</keyword>
<reference evidence="2" key="1">
    <citation type="submission" date="2020-02" db="EMBL/GenBank/DDBJ databases">
        <authorList>
            <person name="Scholz U."/>
            <person name="Mascher M."/>
            <person name="Fiebig A."/>
        </authorList>
    </citation>
    <scope>NUCLEOTIDE SEQUENCE</scope>
</reference>
<dbReference type="EMBL" id="LR746277">
    <property type="protein sequence ID" value="CAA7407475.1"/>
    <property type="molecule type" value="Genomic_DNA"/>
</dbReference>
<gene>
    <name evidence="2" type="ORF">SI8410_14018153</name>
</gene>
<evidence type="ECO:0000313" key="3">
    <source>
        <dbReference type="Proteomes" id="UP000663760"/>
    </source>
</evidence>
<proteinExistence type="predicted"/>
<dbReference type="AlphaFoldDB" id="A0A7I8LDW8"/>
<evidence type="ECO:0000313" key="2">
    <source>
        <dbReference type="EMBL" id="CAA7407475.1"/>
    </source>
</evidence>
<feature type="transmembrane region" description="Helical" evidence="1">
    <location>
        <begin position="70"/>
        <end position="93"/>
    </location>
</feature>
<keyword evidence="1" id="KW-1133">Transmembrane helix</keyword>
<feature type="transmembrane region" description="Helical" evidence="1">
    <location>
        <begin position="142"/>
        <end position="160"/>
    </location>
</feature>
<keyword evidence="3" id="KW-1185">Reference proteome</keyword>